<dbReference type="RefSeq" id="WP_107938377.1">
    <property type="nucleotide sequence ID" value="NZ_QANS01000001.1"/>
</dbReference>
<dbReference type="InterPro" id="IPR011004">
    <property type="entry name" value="Trimer_LpxA-like_sf"/>
</dbReference>
<dbReference type="AlphaFoldDB" id="A0A2T5MJD5"/>
<gene>
    <name evidence="1" type="ORF">CJD38_00650</name>
</gene>
<keyword evidence="2" id="KW-1185">Reference proteome</keyword>
<proteinExistence type="predicted"/>
<dbReference type="EMBL" id="QANS01000001">
    <property type="protein sequence ID" value="PTU32668.1"/>
    <property type="molecule type" value="Genomic_DNA"/>
</dbReference>
<evidence type="ECO:0000313" key="2">
    <source>
        <dbReference type="Proteomes" id="UP000244248"/>
    </source>
</evidence>
<dbReference type="PANTHER" id="PTHR13061">
    <property type="entry name" value="DYNACTIN SUBUNIT P25"/>
    <property type="match status" value="1"/>
</dbReference>
<comment type="caution">
    <text evidence="1">The sequence shown here is derived from an EMBL/GenBank/DDBJ whole genome shotgun (WGS) entry which is preliminary data.</text>
</comment>
<dbReference type="OrthoDB" id="9803036at2"/>
<dbReference type="CDD" id="cd04645">
    <property type="entry name" value="LbH_gamma_CA_like"/>
    <property type="match status" value="1"/>
</dbReference>
<accession>A0A2T5MJD5</accession>
<dbReference type="Gene3D" id="2.160.10.10">
    <property type="entry name" value="Hexapeptide repeat proteins"/>
    <property type="match status" value="1"/>
</dbReference>
<evidence type="ECO:0000313" key="1">
    <source>
        <dbReference type="EMBL" id="PTU32668.1"/>
    </source>
</evidence>
<dbReference type="Pfam" id="PF00132">
    <property type="entry name" value="Hexapep"/>
    <property type="match status" value="1"/>
</dbReference>
<dbReference type="InterPro" id="IPR047324">
    <property type="entry name" value="LbH_gamma_CA-like"/>
</dbReference>
<dbReference type="InterPro" id="IPR001451">
    <property type="entry name" value="Hexapep"/>
</dbReference>
<reference evidence="1 2" key="1">
    <citation type="submission" date="2018-04" db="EMBL/GenBank/DDBJ databases">
        <title>Novel species isolated from glacier.</title>
        <authorList>
            <person name="Liu Q."/>
            <person name="Xin Y.-H."/>
        </authorList>
    </citation>
    <scope>NUCLEOTIDE SEQUENCE [LARGE SCALE GENOMIC DNA]</scope>
    <source>
        <strain evidence="1 2">GT1R17</strain>
    </source>
</reference>
<dbReference type="PANTHER" id="PTHR13061:SF56">
    <property type="entry name" value="PROTEIN YRDA"/>
    <property type="match status" value="1"/>
</dbReference>
<name>A0A2T5MJD5_9GAMM</name>
<sequence length="176" mass="18974">MIRSFQNITPKLAPGVYVDESAQVIGDVTLGEDASVWPLTVVRGDVNKITIGARTNIQDNCCLHVTHDGPYTPGGVELIIGEEVTVGHAVMLHACTIGDRCLIGMGAILLDRVVLEDECFVAAGSIVSPGKRLKGGWLYRGTPAVAVRELTEAERDNLRYSAAHYVRLKNKYLASA</sequence>
<dbReference type="Proteomes" id="UP000244248">
    <property type="component" value="Unassembled WGS sequence"/>
</dbReference>
<organism evidence="1 2">
    <name type="scientific">Stenotrophobium rhamnosiphilum</name>
    <dbReference type="NCBI Taxonomy" id="2029166"/>
    <lineage>
        <taxon>Bacteria</taxon>
        <taxon>Pseudomonadati</taxon>
        <taxon>Pseudomonadota</taxon>
        <taxon>Gammaproteobacteria</taxon>
        <taxon>Nevskiales</taxon>
        <taxon>Nevskiaceae</taxon>
        <taxon>Stenotrophobium</taxon>
    </lineage>
</organism>
<dbReference type="InterPro" id="IPR050484">
    <property type="entry name" value="Transf_Hexapept/Carb_Anhydrase"/>
</dbReference>
<dbReference type="SUPFAM" id="SSF51161">
    <property type="entry name" value="Trimeric LpxA-like enzymes"/>
    <property type="match status" value="1"/>
</dbReference>
<protein>
    <submittedName>
        <fullName evidence="1">Gamma carbonic anhydrase family protein</fullName>
    </submittedName>
</protein>